<dbReference type="GeneID" id="102805800"/>
<name>A0ABM0N1C6_SACKO</name>
<dbReference type="RefSeq" id="XP_006826067.1">
    <property type="nucleotide sequence ID" value="XM_006826004.1"/>
</dbReference>
<evidence type="ECO:0000313" key="2">
    <source>
        <dbReference type="Proteomes" id="UP000694865"/>
    </source>
</evidence>
<dbReference type="Proteomes" id="UP000694865">
    <property type="component" value="Unplaced"/>
</dbReference>
<reference evidence="3" key="1">
    <citation type="submission" date="2025-08" db="UniProtKB">
        <authorList>
            <consortium name="RefSeq"/>
        </authorList>
    </citation>
    <scope>IDENTIFICATION</scope>
    <source>
        <tissue evidence="3">Testes</tissue>
    </source>
</reference>
<feature type="region of interest" description="Disordered" evidence="1">
    <location>
        <begin position="40"/>
        <end position="81"/>
    </location>
</feature>
<evidence type="ECO:0000313" key="3">
    <source>
        <dbReference type="RefSeq" id="XP_006826067.1"/>
    </source>
</evidence>
<feature type="compositionally biased region" description="Basic and acidic residues" evidence="1">
    <location>
        <begin position="55"/>
        <end position="64"/>
    </location>
</feature>
<keyword evidence="2" id="KW-1185">Reference proteome</keyword>
<gene>
    <name evidence="3" type="primary">LOC102805800</name>
</gene>
<evidence type="ECO:0000256" key="1">
    <source>
        <dbReference type="SAM" id="MobiDB-lite"/>
    </source>
</evidence>
<protein>
    <submittedName>
        <fullName evidence="3">Probable serine/threonine-protein kinase clkA-like</fullName>
    </submittedName>
</protein>
<sequence>MKHRKLSKVGDLFTDDRVHIKKSGTSLLVADIKRTINRNLNNKDHRYSNQPNYRKYNDHQRQDYDPSNQRRGYNLDGYSYNSTQANKRSNITEDYWRNYSYNQDSYDKYHSPHHQNLRNYDKNFSNYRYNDGDNYARYGNHHQSQMYYSNRSDRNTQNDRGYVHDGYTDNHNYNTYCRYIVTCRYW</sequence>
<proteinExistence type="predicted"/>
<organism evidence="2 3">
    <name type="scientific">Saccoglossus kowalevskii</name>
    <name type="common">Acorn worm</name>
    <dbReference type="NCBI Taxonomy" id="10224"/>
    <lineage>
        <taxon>Eukaryota</taxon>
        <taxon>Metazoa</taxon>
        <taxon>Hemichordata</taxon>
        <taxon>Enteropneusta</taxon>
        <taxon>Harrimaniidae</taxon>
        <taxon>Saccoglossus</taxon>
    </lineage>
</organism>
<accession>A0ABM0N1C6</accession>